<dbReference type="GO" id="GO:0005737">
    <property type="term" value="C:cytoplasm"/>
    <property type="evidence" value="ECO:0007669"/>
    <property type="project" value="TreeGrafter"/>
</dbReference>
<dbReference type="OrthoDB" id="9775090at2"/>
<dbReference type="InterPro" id="IPR046373">
    <property type="entry name" value="Acyl-CoA_Oxase/DH_mid-dom_sf"/>
</dbReference>
<evidence type="ECO:0000259" key="7">
    <source>
        <dbReference type="Pfam" id="PF00441"/>
    </source>
</evidence>
<evidence type="ECO:0000256" key="4">
    <source>
        <dbReference type="ARBA" id="ARBA00022827"/>
    </source>
</evidence>
<dbReference type="InterPro" id="IPR050741">
    <property type="entry name" value="Acyl-CoA_dehydrogenase"/>
</dbReference>
<comment type="caution">
    <text evidence="10">The sequence shown here is derived from an EMBL/GenBank/DDBJ whole genome shotgun (WGS) entry which is preliminary data.</text>
</comment>
<name>A0A318TN45_9BRAD</name>
<feature type="domain" description="Acyl-CoA dehydrogenase/oxidase C-terminal" evidence="7">
    <location>
        <begin position="231"/>
        <end position="376"/>
    </location>
</feature>
<evidence type="ECO:0000256" key="6">
    <source>
        <dbReference type="RuleBase" id="RU362125"/>
    </source>
</evidence>
<gene>
    <name evidence="10" type="ORF">BJ122_10127</name>
</gene>
<keyword evidence="3 6" id="KW-0285">Flavoprotein</keyword>
<dbReference type="InterPro" id="IPR006091">
    <property type="entry name" value="Acyl-CoA_Oxase/DH_mid-dom"/>
</dbReference>
<dbReference type="InterPro" id="IPR006089">
    <property type="entry name" value="Acyl-CoA_DH_CS"/>
</dbReference>
<organism evidence="10 11">
    <name type="scientific">Rhodopseudomonas faecalis</name>
    <dbReference type="NCBI Taxonomy" id="99655"/>
    <lineage>
        <taxon>Bacteria</taxon>
        <taxon>Pseudomonadati</taxon>
        <taxon>Pseudomonadota</taxon>
        <taxon>Alphaproteobacteria</taxon>
        <taxon>Hyphomicrobiales</taxon>
        <taxon>Nitrobacteraceae</taxon>
        <taxon>Rhodopseudomonas</taxon>
    </lineage>
</organism>
<comment type="cofactor">
    <cofactor evidence="1 6">
        <name>FAD</name>
        <dbReference type="ChEBI" id="CHEBI:57692"/>
    </cofactor>
</comment>
<dbReference type="SUPFAM" id="SSF56645">
    <property type="entry name" value="Acyl-CoA dehydrogenase NM domain-like"/>
    <property type="match status" value="1"/>
</dbReference>
<dbReference type="PIRSF" id="PIRSF016578">
    <property type="entry name" value="HsaA"/>
    <property type="match status" value="1"/>
</dbReference>
<dbReference type="InterPro" id="IPR009100">
    <property type="entry name" value="AcylCoA_DH/oxidase_NM_dom_sf"/>
</dbReference>
<dbReference type="EMBL" id="QJTI01000001">
    <property type="protein sequence ID" value="PYF05290.1"/>
    <property type="molecule type" value="Genomic_DNA"/>
</dbReference>
<evidence type="ECO:0000313" key="11">
    <source>
        <dbReference type="Proteomes" id="UP000248148"/>
    </source>
</evidence>
<evidence type="ECO:0000259" key="9">
    <source>
        <dbReference type="Pfam" id="PF02771"/>
    </source>
</evidence>
<evidence type="ECO:0000256" key="2">
    <source>
        <dbReference type="ARBA" id="ARBA00009347"/>
    </source>
</evidence>
<dbReference type="Proteomes" id="UP000248148">
    <property type="component" value="Unassembled WGS sequence"/>
</dbReference>
<dbReference type="PANTHER" id="PTHR48083:SF6">
    <property type="entry name" value="ACYL-COA DEHYDROGENASE 6"/>
    <property type="match status" value="1"/>
</dbReference>
<protein>
    <submittedName>
        <fullName evidence="10">Citronellyl-CoA dehydrogenase</fullName>
    </submittedName>
</protein>
<dbReference type="Pfam" id="PF02770">
    <property type="entry name" value="Acyl-CoA_dh_M"/>
    <property type="match status" value="1"/>
</dbReference>
<dbReference type="Gene3D" id="1.20.140.10">
    <property type="entry name" value="Butyryl-CoA Dehydrogenase, subunit A, domain 3"/>
    <property type="match status" value="1"/>
</dbReference>
<dbReference type="PROSITE" id="PS00073">
    <property type="entry name" value="ACYL_COA_DH_2"/>
    <property type="match status" value="1"/>
</dbReference>
<keyword evidence="11" id="KW-1185">Reference proteome</keyword>
<dbReference type="AlphaFoldDB" id="A0A318TN45"/>
<dbReference type="SUPFAM" id="SSF47203">
    <property type="entry name" value="Acyl-CoA dehydrogenase C-terminal domain-like"/>
    <property type="match status" value="1"/>
</dbReference>
<evidence type="ECO:0000256" key="5">
    <source>
        <dbReference type="ARBA" id="ARBA00023002"/>
    </source>
</evidence>
<evidence type="ECO:0000256" key="1">
    <source>
        <dbReference type="ARBA" id="ARBA00001974"/>
    </source>
</evidence>
<reference evidence="10 11" key="1">
    <citation type="submission" date="2018-06" db="EMBL/GenBank/DDBJ databases">
        <title>Genomic Encyclopedia of Archaeal and Bacterial Type Strains, Phase II (KMG-II): from individual species to whole genera.</title>
        <authorList>
            <person name="Goeker M."/>
        </authorList>
    </citation>
    <scope>NUCLEOTIDE SEQUENCE [LARGE SCALE GENOMIC DNA]</scope>
    <source>
        <strain evidence="10 11">JCM 11668</strain>
    </source>
</reference>
<evidence type="ECO:0000259" key="8">
    <source>
        <dbReference type="Pfam" id="PF02770"/>
    </source>
</evidence>
<dbReference type="InterPro" id="IPR009075">
    <property type="entry name" value="AcylCo_DH/oxidase_C"/>
</dbReference>
<dbReference type="RefSeq" id="WP_110779187.1">
    <property type="nucleotide sequence ID" value="NZ_QJTI01000001.1"/>
</dbReference>
<feature type="domain" description="Acyl-CoA oxidase/dehydrogenase middle" evidence="8">
    <location>
        <begin position="123"/>
        <end position="217"/>
    </location>
</feature>
<dbReference type="GO" id="GO:0003995">
    <property type="term" value="F:acyl-CoA dehydrogenase activity"/>
    <property type="evidence" value="ECO:0007669"/>
    <property type="project" value="InterPro"/>
</dbReference>
<dbReference type="PANTHER" id="PTHR48083">
    <property type="entry name" value="MEDIUM-CHAIN SPECIFIC ACYL-COA DEHYDROGENASE, MITOCHONDRIAL-RELATED"/>
    <property type="match status" value="1"/>
</dbReference>
<comment type="similarity">
    <text evidence="2 6">Belongs to the acyl-CoA dehydrogenase family.</text>
</comment>
<accession>A0A318TN45</accession>
<dbReference type="PROSITE" id="PS00072">
    <property type="entry name" value="ACYL_COA_DH_1"/>
    <property type="match status" value="1"/>
</dbReference>
<dbReference type="FunFam" id="2.40.110.10:FF:000002">
    <property type="entry name" value="Acyl-CoA dehydrogenase fadE12"/>
    <property type="match status" value="1"/>
</dbReference>
<dbReference type="Gene3D" id="2.40.110.10">
    <property type="entry name" value="Butyryl-CoA Dehydrogenase, subunit A, domain 2"/>
    <property type="match status" value="1"/>
</dbReference>
<dbReference type="InterPro" id="IPR036250">
    <property type="entry name" value="AcylCo_DH-like_C"/>
</dbReference>
<dbReference type="Pfam" id="PF00441">
    <property type="entry name" value="Acyl-CoA_dh_1"/>
    <property type="match status" value="1"/>
</dbReference>
<dbReference type="GO" id="GO:0033539">
    <property type="term" value="P:fatty acid beta-oxidation using acyl-CoA dehydrogenase"/>
    <property type="evidence" value="ECO:0007669"/>
    <property type="project" value="TreeGrafter"/>
</dbReference>
<dbReference type="Pfam" id="PF02771">
    <property type="entry name" value="Acyl-CoA_dh_N"/>
    <property type="match status" value="1"/>
</dbReference>
<evidence type="ECO:0000256" key="3">
    <source>
        <dbReference type="ARBA" id="ARBA00022630"/>
    </source>
</evidence>
<keyword evidence="5 6" id="KW-0560">Oxidoreductase</keyword>
<evidence type="ECO:0000313" key="10">
    <source>
        <dbReference type="EMBL" id="PYF05290.1"/>
    </source>
</evidence>
<sequence length="390" mass="43062">MLFTQDHEEPRRILQKFIASEINPHVDEWEKAQIFPAHELFKKLGDLGFLGLNKPVEYGGQGLDYSYALMMAEELGTINCGGVPMAIGVQTDMATPALARFGSDELRREFLVPAIAGDQVVSIGVSEPSAGSDVASIKTKAVSDGDDYVINGGKMWITNGTQADWICLLANTSEGPKHRNKSLICVPMKSKGVTVARKLDKMGMHSSDTAQIFFDNVRVPKRNRIGEEGFGFMYQMVQFQEERLWGAAACIKAHEKTIQETIEYTRNRKAFGQSLLDNQVVHFRLAELQTEVELLRSLVYRAGEALVAGKDVTQLATMAKLKAGRLGREVPDACLQFWGGMGFMNETLVSRSYRDSRLTSIGGGADEVMLGILCKFMGTLPDPRAKKAEK</sequence>
<dbReference type="InterPro" id="IPR013786">
    <property type="entry name" value="AcylCoA_DH/ox_N"/>
</dbReference>
<dbReference type="Gene3D" id="1.10.540.10">
    <property type="entry name" value="Acyl-CoA dehydrogenase/oxidase, N-terminal domain"/>
    <property type="match status" value="1"/>
</dbReference>
<dbReference type="GO" id="GO:0050660">
    <property type="term" value="F:flavin adenine dinucleotide binding"/>
    <property type="evidence" value="ECO:0007669"/>
    <property type="project" value="InterPro"/>
</dbReference>
<feature type="domain" description="Acyl-CoA dehydrogenase/oxidase N-terminal" evidence="9">
    <location>
        <begin position="4"/>
        <end position="118"/>
    </location>
</feature>
<proteinExistence type="inferred from homology"/>
<keyword evidence="4 6" id="KW-0274">FAD</keyword>
<dbReference type="InterPro" id="IPR037069">
    <property type="entry name" value="AcylCoA_DH/ox_N_sf"/>
</dbReference>